<keyword evidence="3" id="KW-1185">Reference proteome</keyword>
<dbReference type="Gene3D" id="3.30.420.10">
    <property type="entry name" value="Ribonuclease H-like superfamily/Ribonuclease H"/>
    <property type="match status" value="1"/>
</dbReference>
<dbReference type="InterPro" id="IPR036397">
    <property type="entry name" value="RNaseH_sf"/>
</dbReference>
<name>A0A397GAH5_9GLOM</name>
<dbReference type="EMBL" id="PQFF01000509">
    <property type="protein sequence ID" value="RHZ46598.1"/>
    <property type="molecule type" value="Genomic_DNA"/>
</dbReference>
<accession>A0A397GAH5</accession>
<evidence type="ECO:0000313" key="2">
    <source>
        <dbReference type="EMBL" id="RHZ46598.1"/>
    </source>
</evidence>
<proteinExistence type="predicted"/>
<feature type="region of interest" description="Disordered" evidence="1">
    <location>
        <begin position="966"/>
        <end position="986"/>
    </location>
</feature>
<dbReference type="SUPFAM" id="SSF53098">
    <property type="entry name" value="Ribonuclease H-like"/>
    <property type="match status" value="1"/>
</dbReference>
<reference evidence="2 3" key="1">
    <citation type="submission" date="2018-08" db="EMBL/GenBank/DDBJ databases">
        <title>Genome and evolution of the arbuscular mycorrhizal fungus Diversispora epigaea (formerly Glomus versiforme) and its bacterial endosymbionts.</title>
        <authorList>
            <person name="Sun X."/>
            <person name="Fei Z."/>
            <person name="Harrison M."/>
        </authorList>
    </citation>
    <scope>NUCLEOTIDE SEQUENCE [LARGE SCALE GENOMIC DNA]</scope>
    <source>
        <strain evidence="2 3">IT104</strain>
    </source>
</reference>
<dbReference type="OrthoDB" id="2435398at2759"/>
<gene>
    <name evidence="2" type="ORF">Glove_612g3</name>
</gene>
<dbReference type="Proteomes" id="UP000266861">
    <property type="component" value="Unassembled WGS sequence"/>
</dbReference>
<evidence type="ECO:0000256" key="1">
    <source>
        <dbReference type="SAM" id="MobiDB-lite"/>
    </source>
</evidence>
<feature type="compositionally biased region" description="Low complexity" evidence="1">
    <location>
        <begin position="972"/>
        <end position="986"/>
    </location>
</feature>
<dbReference type="AlphaFoldDB" id="A0A397GAH5"/>
<evidence type="ECO:0000313" key="3">
    <source>
        <dbReference type="Proteomes" id="UP000266861"/>
    </source>
</evidence>
<sequence length="1020" mass="117641">MHSSWRPDVRFPITKSLTVRTACLAYIDDTTWIASSKSDLQAILNDANQFYYANNSQINGSKSQIIAIARNPAVNFKGEKETNPIYIGQDRIEVYATSKHEFVRFLGVWLTAKYSQIFKNSIQVTHTVPNSAIRHPGIYNLKSISELQNESQINGLIHRLNDAGSVGTSTFIRLKDIQLLNWEPTNILINDKIKLNVNNNLSGQILNIAHSLGINFQGPRIQELFQWKGVTRTVPNSAIRHPGIYNLKSISELQNESQINGLIHRLNDAGSVGTSTFIRLKDIQLLNWEPTNILINDKIKLNVNNNLSGQILNIAHSLGINFQGPRIQELFQWKGGNFPIKIVLNNDKLYKSSVKSLRRRHLLFLDQIIDTHNNIILKWPMIGVFTNVSRGKQLNWYKLIDNMIVDPTNPPKLSSSWSSNTYIDPHYPWTQPLNKKRSVRDWVGYFDPVESTYIWGHITYKLNYNTDTDTTFKINHYIENQSEQFSLLPCLGCNKSEFNTNNNTSCSFSISSDLVPVAITGLMKLKGAQWKFKLPCNFSSIKNHIYNQYNTPTINLLPTIVIPQVPEITLINKFIVSQHYNTLLSIALCNNLSAQCLEFYSNGSLTKQGTQQMSPSQCKVKINTDSQTCIDTFKHITTRSLTIRQWLRINNYLVWLRILETINTKSLLVLLFKVKAHSGVTFNEQADRLVKDALNLEPIQFNIIDTGPLSTIPTWDKFSVNINTRNFIKQMHKYINLYTWKSQNRIKKLLTDDPLDQSISDWKLAWKRLSIRNYYTFIKQSNKHTFLFILIHNELPTLDRFAIRQPKVYSSFTICPLCHLTEENIEHLFLCPQTENQRLQLWNKAISYTTSLLQKSLENNHKYPVIKNDLHTTITSIANNITSDTSSLIKFTSGFIQPNYITTIKQVIGSFNKSRNILNTWSNYFRKSFFKNIWRLRCKVLIEAEKQHGITNRIKRKRAHIIQIENNETNDDSNNNYDNSNNNHDNNNSNNNIISNCVNNSFNIIRGWVSKGIKFLGFRW</sequence>
<comment type="caution">
    <text evidence="2">The sequence shown here is derived from an EMBL/GenBank/DDBJ whole genome shotgun (WGS) entry which is preliminary data.</text>
</comment>
<dbReference type="InterPro" id="IPR012337">
    <property type="entry name" value="RNaseH-like_sf"/>
</dbReference>
<dbReference type="GO" id="GO:0003676">
    <property type="term" value="F:nucleic acid binding"/>
    <property type="evidence" value="ECO:0007669"/>
    <property type="project" value="InterPro"/>
</dbReference>
<protein>
    <submittedName>
        <fullName evidence="2">Uncharacterized protein</fullName>
    </submittedName>
</protein>
<organism evidence="2 3">
    <name type="scientific">Diversispora epigaea</name>
    <dbReference type="NCBI Taxonomy" id="1348612"/>
    <lineage>
        <taxon>Eukaryota</taxon>
        <taxon>Fungi</taxon>
        <taxon>Fungi incertae sedis</taxon>
        <taxon>Mucoromycota</taxon>
        <taxon>Glomeromycotina</taxon>
        <taxon>Glomeromycetes</taxon>
        <taxon>Diversisporales</taxon>
        <taxon>Diversisporaceae</taxon>
        <taxon>Diversispora</taxon>
    </lineage>
</organism>